<accession>A0A2R8ACU6</accession>
<dbReference type="Proteomes" id="UP000244932">
    <property type="component" value="Unassembled WGS sequence"/>
</dbReference>
<dbReference type="Gene3D" id="3.30.10.10">
    <property type="entry name" value="Trypsin Inhibitor V, subunit A"/>
    <property type="match status" value="1"/>
</dbReference>
<sequence>MYKSLISLTLALSCAACAETAPVPDLPPIPQAGQCDPGSYAAFIGQNEEIFARATFPAPMRIIPPGSAVTMDYRPDRVNFDLDADGTITRVWCG</sequence>
<evidence type="ECO:0000313" key="2">
    <source>
        <dbReference type="EMBL" id="SPF30076.1"/>
    </source>
</evidence>
<feature type="signal peptide" evidence="1">
    <location>
        <begin position="1"/>
        <end position="18"/>
    </location>
</feature>
<name>A0A2R8ACU6_9RHOB</name>
<keyword evidence="1" id="KW-0732">Signal</keyword>
<dbReference type="PANTHER" id="PTHR39600">
    <property type="entry name" value="PEPTIDASE INHIBITOR I78 FAMILY PROTEIN"/>
    <property type="match status" value="1"/>
</dbReference>
<reference evidence="2 3" key="1">
    <citation type="submission" date="2018-03" db="EMBL/GenBank/DDBJ databases">
        <authorList>
            <person name="Keele B.F."/>
        </authorList>
    </citation>
    <scope>NUCLEOTIDE SEQUENCE [LARGE SCALE GENOMIC DNA]</scope>
    <source>
        <strain evidence="2 3">CeCT 8812</strain>
    </source>
</reference>
<dbReference type="PANTHER" id="PTHR39600:SF1">
    <property type="entry name" value="PEPTIDASE INHIBITOR I78 FAMILY PROTEIN"/>
    <property type="match status" value="1"/>
</dbReference>
<gene>
    <name evidence="2" type="ORF">POI8812_02406</name>
</gene>
<feature type="chain" id="PRO_5015325805" description="Peptidase inhibitor I78 family protein" evidence="1">
    <location>
        <begin position="19"/>
        <end position="94"/>
    </location>
</feature>
<proteinExistence type="predicted"/>
<evidence type="ECO:0000256" key="1">
    <source>
        <dbReference type="SAM" id="SignalP"/>
    </source>
</evidence>
<evidence type="ECO:0008006" key="4">
    <source>
        <dbReference type="Google" id="ProtNLM"/>
    </source>
</evidence>
<dbReference type="EMBL" id="OMKW01000003">
    <property type="protein sequence ID" value="SPF30076.1"/>
    <property type="molecule type" value="Genomic_DNA"/>
</dbReference>
<evidence type="ECO:0000313" key="3">
    <source>
        <dbReference type="Proteomes" id="UP000244932"/>
    </source>
</evidence>
<keyword evidence="3" id="KW-1185">Reference proteome</keyword>
<dbReference type="OrthoDB" id="8724542at2"/>
<organism evidence="2 3">
    <name type="scientific">Pontivivens insulae</name>
    <dbReference type="NCBI Taxonomy" id="1639689"/>
    <lineage>
        <taxon>Bacteria</taxon>
        <taxon>Pseudomonadati</taxon>
        <taxon>Pseudomonadota</taxon>
        <taxon>Alphaproteobacteria</taxon>
        <taxon>Rhodobacterales</taxon>
        <taxon>Paracoccaceae</taxon>
        <taxon>Pontivivens</taxon>
    </lineage>
</organism>
<dbReference type="InterPro" id="IPR021719">
    <property type="entry name" value="Prot_inh_I78"/>
</dbReference>
<dbReference type="AlphaFoldDB" id="A0A2R8ACU6"/>
<dbReference type="Pfam" id="PF11720">
    <property type="entry name" value="Inhibitor_I78"/>
    <property type="match status" value="1"/>
</dbReference>
<dbReference type="RefSeq" id="WP_108782800.1">
    <property type="nucleotide sequence ID" value="NZ_OMKW01000003.1"/>
</dbReference>
<protein>
    <recommendedName>
        <fullName evidence="4">Peptidase inhibitor I78 family protein</fullName>
    </recommendedName>
</protein>